<dbReference type="Proteomes" id="UP000252289">
    <property type="component" value="Unassembled WGS sequence"/>
</dbReference>
<feature type="domain" description="Peptidase M16 C-terminal" evidence="2">
    <location>
        <begin position="192"/>
        <end position="366"/>
    </location>
</feature>
<dbReference type="PANTHER" id="PTHR11851:SF224">
    <property type="entry name" value="PROCESSING PROTEASE"/>
    <property type="match status" value="1"/>
</dbReference>
<reference evidence="3 4" key="1">
    <citation type="journal article" date="2018" name="Microbiome">
        <title>Fine metagenomic profile of the Mediterranean stratified and mixed water columns revealed by assembly and recruitment.</title>
        <authorList>
            <person name="Haro-Moreno J.M."/>
            <person name="Lopez-Perez M."/>
            <person name="De La Torre J.R."/>
            <person name="Picazo A."/>
            <person name="Camacho A."/>
            <person name="Rodriguez-Valera F."/>
        </authorList>
    </citation>
    <scope>NUCLEOTIDE SEQUENCE [LARGE SCALE GENOMIC DNA]</scope>
    <source>
        <strain evidence="3">MED-G50</strain>
    </source>
</reference>
<comment type="caution">
    <text evidence="3">The sequence shown here is derived from an EMBL/GenBank/DDBJ whole genome shotgun (WGS) entry which is preliminary data.</text>
</comment>
<dbReference type="InterPro" id="IPR011249">
    <property type="entry name" value="Metalloenz_LuxS/M16"/>
</dbReference>
<dbReference type="InterPro" id="IPR007863">
    <property type="entry name" value="Peptidase_M16_C"/>
</dbReference>
<accession>A0A368ELE2</accession>
<dbReference type="InterPro" id="IPR050361">
    <property type="entry name" value="MPP/UQCRC_Complex"/>
</dbReference>
<gene>
    <name evidence="3" type="ORF">DBW64_00310</name>
</gene>
<evidence type="ECO:0000259" key="2">
    <source>
        <dbReference type="Pfam" id="PF05193"/>
    </source>
</evidence>
<keyword evidence="1" id="KW-0732">Signal</keyword>
<name>A0A368ELE2_9PROT</name>
<evidence type="ECO:0000313" key="3">
    <source>
        <dbReference type="EMBL" id="RCL85667.1"/>
    </source>
</evidence>
<protein>
    <submittedName>
        <fullName evidence="3">Insulinase family protein</fullName>
    </submittedName>
</protein>
<evidence type="ECO:0000256" key="1">
    <source>
        <dbReference type="SAM" id="SignalP"/>
    </source>
</evidence>
<dbReference type="Pfam" id="PF05193">
    <property type="entry name" value="Peptidase_M16_C"/>
    <property type="match status" value="1"/>
</dbReference>
<dbReference type="EMBL" id="QOQK01000001">
    <property type="protein sequence ID" value="RCL85667.1"/>
    <property type="molecule type" value="Genomic_DNA"/>
</dbReference>
<organism evidence="3 4">
    <name type="scientific">PS1 clade bacterium</name>
    <dbReference type="NCBI Taxonomy" id="2175152"/>
    <lineage>
        <taxon>Bacteria</taxon>
        <taxon>Pseudomonadati</taxon>
        <taxon>Pseudomonadota</taxon>
        <taxon>Alphaproteobacteria</taxon>
        <taxon>PS1 clade</taxon>
    </lineage>
</organism>
<dbReference type="GO" id="GO:0046872">
    <property type="term" value="F:metal ion binding"/>
    <property type="evidence" value="ECO:0007669"/>
    <property type="project" value="InterPro"/>
</dbReference>
<dbReference type="SUPFAM" id="SSF63411">
    <property type="entry name" value="LuxS/MPP-like metallohydrolase"/>
    <property type="match status" value="2"/>
</dbReference>
<evidence type="ECO:0000313" key="4">
    <source>
        <dbReference type="Proteomes" id="UP000252289"/>
    </source>
</evidence>
<dbReference type="PANTHER" id="PTHR11851">
    <property type="entry name" value="METALLOPROTEASE"/>
    <property type="match status" value="1"/>
</dbReference>
<sequence>MKRHLVKMIAGFCFLMAFAAGPFSSSADALEIRQLTSPKGIKLWFVKDTNLPIIQVRFLWRGGAANFEPGLIRFLSTMMDEGAGDLNSKAFQTRKEDYGIKLSFSADKDNFSGSLRTLSKHKDEAFSLLALAVNQPRFDPAPLERMRQALMAGHRRSASDSGTIASETWWQNALEGHAYGNAVRGSPEFTQKVTPDMLRKAHRQLFAQDNLIISVVGDIEETDLLFQIDKIFAELPVQNTTQQVGPFVPLDGNFVFVEFPGPQTEIIFGHIGISFDDPDYYAALVVNHILGGGGFSARLMTEIREKRGLVYSVYSYLNETGSLPVWMGRMGTSHKNVEEALSVLRTELKRMREDGPSEIELENAKNYIEGSYALGFDSGKKIASKMLTAQFFDLPPSHFDKRNSYIEAITLEDVRRVARRLLKPDQLIITAVGEKNTTE</sequence>
<feature type="chain" id="PRO_5016942409" evidence="1">
    <location>
        <begin position="20"/>
        <end position="439"/>
    </location>
</feature>
<proteinExistence type="predicted"/>
<dbReference type="AlphaFoldDB" id="A0A368ELE2"/>
<dbReference type="Gene3D" id="3.30.830.10">
    <property type="entry name" value="Metalloenzyme, LuxS/M16 peptidase-like"/>
    <property type="match status" value="2"/>
</dbReference>
<feature type="signal peptide" evidence="1">
    <location>
        <begin position="1"/>
        <end position="19"/>
    </location>
</feature>